<feature type="region of interest" description="Disordered" evidence="1">
    <location>
        <begin position="146"/>
        <end position="345"/>
    </location>
</feature>
<keyword evidence="2" id="KW-0812">Transmembrane</keyword>
<reference evidence="4 5" key="1">
    <citation type="submission" date="2014-06" db="EMBL/GenBank/DDBJ databases">
        <authorList>
            <person name="Swart Estienne"/>
        </authorList>
    </citation>
    <scope>NUCLEOTIDE SEQUENCE [LARGE SCALE GENOMIC DNA]</scope>
    <source>
        <strain evidence="4 5">130c</strain>
    </source>
</reference>
<name>A0A078A229_STYLE</name>
<keyword evidence="2" id="KW-0472">Membrane</keyword>
<protein>
    <recommendedName>
        <fullName evidence="6">Transmembrane protein</fullName>
    </recommendedName>
</protein>
<dbReference type="InParanoid" id="A0A078A229"/>
<evidence type="ECO:0000256" key="2">
    <source>
        <dbReference type="SAM" id="Phobius"/>
    </source>
</evidence>
<sequence length="345" mass="39223">MKQCIEIIIVIFAIITYSQAQPVDEGLYCQSNGDCKTSCCYNLKCRSKNTCSVYELIKQKEQVQSCVIDDQCSGEKGCCINKKCVENSECFRVYTLPLLIGFSGGVIIFLIIFGVIYIHTEMKKPKNIFRQEAEAEDKLIKKQFPRPLDRKNALEQSDQKQLNDQDDKSLDISQLDDNKNKTELIGFENSQEIDVQVSPKGKKGKKSKKKNDNLDDYLGNPNSTKNKKSSNVFHADNHSNDGENQKQKKNKKGNHKKAASKDKSKQDDFDSFRGQNQDFIDDPHAFIPIDKDREDAKENKIIEAQPDANPPDNNQNNNNDALQVKNDSVKSRSFNEAQGYKDVFL</sequence>
<keyword evidence="3" id="KW-0732">Signal</keyword>
<feature type="compositionally biased region" description="Low complexity" evidence="1">
    <location>
        <begin position="304"/>
        <end position="321"/>
    </location>
</feature>
<feature type="compositionally biased region" description="Basic and acidic residues" evidence="1">
    <location>
        <begin position="259"/>
        <end position="271"/>
    </location>
</feature>
<dbReference type="EMBL" id="CCKQ01004397">
    <property type="protein sequence ID" value="CDW75553.1"/>
    <property type="molecule type" value="Genomic_DNA"/>
</dbReference>
<gene>
    <name evidence="4" type="primary">Contig15945.g16996</name>
    <name evidence="4" type="ORF">STYLEM_4543</name>
</gene>
<evidence type="ECO:0000256" key="1">
    <source>
        <dbReference type="SAM" id="MobiDB-lite"/>
    </source>
</evidence>
<feature type="compositionally biased region" description="Basic residues" evidence="1">
    <location>
        <begin position="247"/>
        <end position="258"/>
    </location>
</feature>
<accession>A0A078A229</accession>
<evidence type="ECO:0000313" key="4">
    <source>
        <dbReference type="EMBL" id="CDW75553.1"/>
    </source>
</evidence>
<dbReference type="AlphaFoldDB" id="A0A078A229"/>
<dbReference type="Proteomes" id="UP000039865">
    <property type="component" value="Unassembled WGS sequence"/>
</dbReference>
<keyword evidence="5" id="KW-1185">Reference proteome</keyword>
<keyword evidence="2" id="KW-1133">Transmembrane helix</keyword>
<feature type="signal peptide" evidence="3">
    <location>
        <begin position="1"/>
        <end position="20"/>
    </location>
</feature>
<feature type="compositionally biased region" description="Basic and acidic residues" evidence="1">
    <location>
        <begin position="147"/>
        <end position="182"/>
    </location>
</feature>
<proteinExistence type="predicted"/>
<feature type="compositionally biased region" description="Basic residues" evidence="1">
    <location>
        <begin position="200"/>
        <end position="209"/>
    </location>
</feature>
<feature type="transmembrane region" description="Helical" evidence="2">
    <location>
        <begin position="94"/>
        <end position="118"/>
    </location>
</feature>
<evidence type="ECO:0000256" key="3">
    <source>
        <dbReference type="SAM" id="SignalP"/>
    </source>
</evidence>
<evidence type="ECO:0000313" key="5">
    <source>
        <dbReference type="Proteomes" id="UP000039865"/>
    </source>
</evidence>
<feature type="compositionally biased region" description="Basic and acidic residues" evidence="1">
    <location>
        <begin position="235"/>
        <end position="246"/>
    </location>
</feature>
<feature type="compositionally biased region" description="Basic and acidic residues" evidence="1">
    <location>
        <begin position="281"/>
        <end position="301"/>
    </location>
</feature>
<organism evidence="4 5">
    <name type="scientific">Stylonychia lemnae</name>
    <name type="common">Ciliate</name>
    <dbReference type="NCBI Taxonomy" id="5949"/>
    <lineage>
        <taxon>Eukaryota</taxon>
        <taxon>Sar</taxon>
        <taxon>Alveolata</taxon>
        <taxon>Ciliophora</taxon>
        <taxon>Intramacronucleata</taxon>
        <taxon>Spirotrichea</taxon>
        <taxon>Stichotrichia</taxon>
        <taxon>Sporadotrichida</taxon>
        <taxon>Oxytrichidae</taxon>
        <taxon>Stylonychinae</taxon>
        <taxon>Stylonychia</taxon>
    </lineage>
</organism>
<feature type="chain" id="PRO_5001729163" description="Transmembrane protein" evidence="3">
    <location>
        <begin position="21"/>
        <end position="345"/>
    </location>
</feature>
<evidence type="ECO:0008006" key="6">
    <source>
        <dbReference type="Google" id="ProtNLM"/>
    </source>
</evidence>